<dbReference type="PROSITE" id="PS51257">
    <property type="entry name" value="PROKAR_LIPOPROTEIN"/>
    <property type="match status" value="1"/>
</dbReference>
<dbReference type="InterPro" id="IPR010496">
    <property type="entry name" value="AL/BT2_dom"/>
</dbReference>
<evidence type="ECO:0000256" key="1">
    <source>
        <dbReference type="SAM" id="SignalP"/>
    </source>
</evidence>
<comment type="caution">
    <text evidence="3">The sequence shown here is derived from an EMBL/GenBank/DDBJ whole genome shotgun (WGS) entry which is preliminary data.</text>
</comment>
<feature type="domain" description="3-keto-alpha-glucoside-1,2-lyase/3-keto-2-hydroxy-glucal hydratase" evidence="2">
    <location>
        <begin position="29"/>
        <end position="211"/>
    </location>
</feature>
<name>A0ABS3C7I3_9BACT</name>
<keyword evidence="1" id="KW-0732">Signal</keyword>
<dbReference type="Gene3D" id="2.60.120.560">
    <property type="entry name" value="Exo-inulinase, domain 1"/>
    <property type="match status" value="1"/>
</dbReference>
<organism evidence="3 4">
    <name type="scientific">Algoriphagus oliviformis</name>
    <dbReference type="NCBI Taxonomy" id="2811231"/>
    <lineage>
        <taxon>Bacteria</taxon>
        <taxon>Pseudomonadati</taxon>
        <taxon>Bacteroidota</taxon>
        <taxon>Cytophagia</taxon>
        <taxon>Cytophagales</taxon>
        <taxon>Cyclobacteriaceae</taxon>
        <taxon>Algoriphagus</taxon>
    </lineage>
</organism>
<sequence length="217" mass="24399">MRPTFSGILPFLLVYAFFACETATTSTQRPLFDGQSFEGWEGDTLDTWRIAEGMILGGSLLETVPHNDFLVTEREYGDFILTLKIKLSGEEGFINSGVQFHSQRLADPPYEMTGYQADWGQGYWASLYDESRRNKTLAAPDSAQIMDWIKIGDWNDYKIHAENGRIQLFINGHQTVDYTERDAGIPQLGRIGIQIHGGGKAQVAVKDLWIEELSGGR</sequence>
<evidence type="ECO:0000313" key="3">
    <source>
        <dbReference type="EMBL" id="MBN7813058.1"/>
    </source>
</evidence>
<dbReference type="EMBL" id="JAFKCT010000010">
    <property type="protein sequence ID" value="MBN7813058.1"/>
    <property type="molecule type" value="Genomic_DNA"/>
</dbReference>
<evidence type="ECO:0000259" key="2">
    <source>
        <dbReference type="Pfam" id="PF06439"/>
    </source>
</evidence>
<keyword evidence="4" id="KW-1185">Reference proteome</keyword>
<proteinExistence type="predicted"/>
<evidence type="ECO:0000313" key="4">
    <source>
        <dbReference type="Proteomes" id="UP000664317"/>
    </source>
</evidence>
<dbReference type="Pfam" id="PF06439">
    <property type="entry name" value="3keto-disac_hyd"/>
    <property type="match status" value="1"/>
</dbReference>
<protein>
    <submittedName>
        <fullName evidence="3">DUF1080 domain-containing protein</fullName>
    </submittedName>
</protein>
<feature type="chain" id="PRO_5045363227" evidence="1">
    <location>
        <begin position="20"/>
        <end position="217"/>
    </location>
</feature>
<reference evidence="3 4" key="1">
    <citation type="submission" date="2021-03" db="EMBL/GenBank/DDBJ databases">
        <title>novel species isolated from a fishpond in China.</title>
        <authorList>
            <person name="Lu H."/>
            <person name="Cai Z."/>
        </authorList>
    </citation>
    <scope>NUCLEOTIDE SEQUENCE [LARGE SCALE GENOMIC DNA]</scope>
    <source>
        <strain evidence="3 4">H41</strain>
    </source>
</reference>
<dbReference type="Proteomes" id="UP000664317">
    <property type="component" value="Unassembled WGS sequence"/>
</dbReference>
<accession>A0ABS3C7I3</accession>
<feature type="signal peptide" evidence="1">
    <location>
        <begin position="1"/>
        <end position="19"/>
    </location>
</feature>
<gene>
    <name evidence="3" type="ORF">J0A68_19040</name>
</gene>
<dbReference type="RefSeq" id="WP_206579836.1">
    <property type="nucleotide sequence ID" value="NZ_JAFKCT010000010.1"/>
</dbReference>